<dbReference type="InterPro" id="IPR051202">
    <property type="entry name" value="Peptidase_C40"/>
</dbReference>
<evidence type="ECO:0000256" key="2">
    <source>
        <dbReference type="ARBA" id="ARBA00022670"/>
    </source>
</evidence>
<evidence type="ECO:0000256" key="1">
    <source>
        <dbReference type="ARBA" id="ARBA00007074"/>
    </source>
</evidence>
<dbReference type="EMBL" id="CAFABG010000039">
    <property type="protein sequence ID" value="CAB4827609.1"/>
    <property type="molecule type" value="Genomic_DNA"/>
</dbReference>
<evidence type="ECO:0000256" key="3">
    <source>
        <dbReference type="ARBA" id="ARBA00022801"/>
    </source>
</evidence>
<dbReference type="PANTHER" id="PTHR47053">
    <property type="entry name" value="MUREIN DD-ENDOPEPTIDASE MEPH-RELATED"/>
    <property type="match status" value="1"/>
</dbReference>
<gene>
    <name evidence="6" type="ORF">UFOPK3181_00651</name>
    <name evidence="7" type="ORF">UFOPK3520_00647</name>
</gene>
<feature type="domain" description="NlpC/P60" evidence="5">
    <location>
        <begin position="230"/>
        <end position="347"/>
    </location>
</feature>
<keyword evidence="3" id="KW-0378">Hydrolase</keyword>
<accession>A0A6J7A583</accession>
<dbReference type="PROSITE" id="PS51935">
    <property type="entry name" value="NLPC_P60"/>
    <property type="match status" value="1"/>
</dbReference>
<name>A0A6J7A583_9ZZZZ</name>
<protein>
    <submittedName>
        <fullName evidence="6">Unannotated protein</fullName>
    </submittedName>
</protein>
<dbReference type="GO" id="GO:0008234">
    <property type="term" value="F:cysteine-type peptidase activity"/>
    <property type="evidence" value="ECO:0007669"/>
    <property type="project" value="UniProtKB-KW"/>
</dbReference>
<dbReference type="Gene3D" id="3.90.1720.10">
    <property type="entry name" value="endopeptidase domain like (from Nostoc punctiforme)"/>
    <property type="match status" value="1"/>
</dbReference>
<proteinExistence type="inferred from homology"/>
<dbReference type="AlphaFoldDB" id="A0A6J7A583"/>
<evidence type="ECO:0000256" key="4">
    <source>
        <dbReference type="ARBA" id="ARBA00022807"/>
    </source>
</evidence>
<reference evidence="6" key="1">
    <citation type="submission" date="2020-05" db="EMBL/GenBank/DDBJ databases">
        <authorList>
            <person name="Chiriac C."/>
            <person name="Salcher M."/>
            <person name="Ghai R."/>
            <person name="Kavagutti S V."/>
        </authorList>
    </citation>
    <scope>NUCLEOTIDE SEQUENCE</scope>
</reference>
<dbReference type="GO" id="GO:0006508">
    <property type="term" value="P:proteolysis"/>
    <property type="evidence" value="ECO:0007669"/>
    <property type="project" value="UniProtKB-KW"/>
</dbReference>
<dbReference type="SUPFAM" id="SSF54001">
    <property type="entry name" value="Cysteine proteinases"/>
    <property type="match status" value="1"/>
</dbReference>
<evidence type="ECO:0000313" key="7">
    <source>
        <dbReference type="EMBL" id="CAB5240356.1"/>
    </source>
</evidence>
<evidence type="ECO:0000259" key="5">
    <source>
        <dbReference type="PROSITE" id="PS51935"/>
    </source>
</evidence>
<sequence length="347" mass="36150">MLLKVVSLSAMSLAKPLFIALAALAVAGPALIATPAHAAPSLEEVQAKVRQLEEDATTAAEGAQEAKVKLAILTKTLNGIKAKAEVQGASLSALQKSLGTIAVEQYKSGTLSQGLELLFSSDPTLYLSSAGALDAITRGKSAQLRKYQAAQQRLSATTLTVNDKLALVAAAQKKFAAQSALALSKLKEAELLLSKLKKEDRERLAKLAAAQEDADQASSLAAAAGANGVSGRAGIALKYALKQIGDRYVFGAAGLVTWDCSGLTMRAYQAAGVSLPHSSSAQSRMGKKVSLKALKPGDLLFFGRPISHVGIYLGGGRMVHAPRSGSRVKVTTDLNMGRKALVGARRY</sequence>
<evidence type="ECO:0000313" key="6">
    <source>
        <dbReference type="EMBL" id="CAB4827609.1"/>
    </source>
</evidence>
<dbReference type="InterPro" id="IPR038765">
    <property type="entry name" value="Papain-like_cys_pep_sf"/>
</dbReference>
<keyword evidence="2" id="KW-0645">Protease</keyword>
<dbReference type="EMBL" id="CAFBSF010000037">
    <property type="protein sequence ID" value="CAB5240356.1"/>
    <property type="molecule type" value="Genomic_DNA"/>
</dbReference>
<organism evidence="6">
    <name type="scientific">freshwater metagenome</name>
    <dbReference type="NCBI Taxonomy" id="449393"/>
    <lineage>
        <taxon>unclassified sequences</taxon>
        <taxon>metagenomes</taxon>
        <taxon>ecological metagenomes</taxon>
    </lineage>
</organism>
<dbReference type="InterPro" id="IPR000064">
    <property type="entry name" value="NLP_P60_dom"/>
</dbReference>
<dbReference type="PANTHER" id="PTHR47053:SF1">
    <property type="entry name" value="MUREIN DD-ENDOPEPTIDASE MEPH-RELATED"/>
    <property type="match status" value="1"/>
</dbReference>
<comment type="similarity">
    <text evidence="1">Belongs to the peptidase C40 family.</text>
</comment>
<keyword evidence="4" id="KW-0788">Thiol protease</keyword>
<dbReference type="Pfam" id="PF00877">
    <property type="entry name" value="NLPC_P60"/>
    <property type="match status" value="1"/>
</dbReference>